<reference evidence="3" key="1">
    <citation type="journal article" date="2019" name="Int. J. Syst. Evol. Microbiol.">
        <title>The Global Catalogue of Microorganisms (GCM) 10K type strain sequencing project: providing services to taxonomists for standard genome sequencing and annotation.</title>
        <authorList>
            <consortium name="The Broad Institute Genomics Platform"/>
            <consortium name="The Broad Institute Genome Sequencing Center for Infectious Disease"/>
            <person name="Wu L."/>
            <person name="Ma J."/>
        </authorList>
    </citation>
    <scope>NUCLEOTIDE SEQUENCE [LARGE SCALE GENOMIC DNA]</scope>
    <source>
        <strain evidence="3">KCTC 62102</strain>
    </source>
</reference>
<dbReference type="Proteomes" id="UP001595445">
    <property type="component" value="Unassembled WGS sequence"/>
</dbReference>
<keyword evidence="3" id="KW-1185">Reference proteome</keyword>
<sequence length="61" mass="6689">MRRQLGQALRPPHDAQQAFGLRRVQAEGRARLPEPGAAKGRKPADPGDDLVQLIQLVALRP</sequence>
<evidence type="ECO:0000256" key="1">
    <source>
        <dbReference type="SAM" id="MobiDB-lite"/>
    </source>
</evidence>
<accession>A0ABV7E2J9</accession>
<dbReference type="RefSeq" id="WP_197644075.1">
    <property type="nucleotide sequence ID" value="NZ_JAEACP010000010.1"/>
</dbReference>
<proteinExistence type="predicted"/>
<protein>
    <submittedName>
        <fullName evidence="2">Uncharacterized protein</fullName>
    </submittedName>
</protein>
<gene>
    <name evidence="2" type="ORF">ACFOD6_21105</name>
</gene>
<evidence type="ECO:0000313" key="3">
    <source>
        <dbReference type="Proteomes" id="UP001595445"/>
    </source>
</evidence>
<organism evidence="2 3">
    <name type="scientific">Tabrizicola soli</name>
    <dbReference type="NCBI Taxonomy" id="2185115"/>
    <lineage>
        <taxon>Bacteria</taxon>
        <taxon>Pseudomonadati</taxon>
        <taxon>Pseudomonadota</taxon>
        <taxon>Alphaproteobacteria</taxon>
        <taxon>Rhodobacterales</taxon>
        <taxon>Paracoccaceae</taxon>
        <taxon>Tabrizicola</taxon>
    </lineage>
</organism>
<comment type="caution">
    <text evidence="2">The sequence shown here is derived from an EMBL/GenBank/DDBJ whole genome shotgun (WGS) entry which is preliminary data.</text>
</comment>
<name>A0ABV7E2J9_9RHOB</name>
<feature type="region of interest" description="Disordered" evidence="1">
    <location>
        <begin position="28"/>
        <end position="49"/>
    </location>
</feature>
<dbReference type="EMBL" id="JBHRSM010000054">
    <property type="protein sequence ID" value="MFC3088545.1"/>
    <property type="molecule type" value="Genomic_DNA"/>
</dbReference>
<evidence type="ECO:0000313" key="2">
    <source>
        <dbReference type="EMBL" id="MFC3088545.1"/>
    </source>
</evidence>